<name>A0A845SLX6_9FIRM</name>
<evidence type="ECO:0000313" key="4">
    <source>
        <dbReference type="EMBL" id="NDO37839.1"/>
    </source>
</evidence>
<dbReference type="PANTHER" id="PTHR34580">
    <property type="match status" value="1"/>
</dbReference>
<dbReference type="InterPro" id="IPR036390">
    <property type="entry name" value="WH_DNA-bd_sf"/>
</dbReference>
<dbReference type="Gene3D" id="1.10.10.10">
    <property type="entry name" value="Winged helix-like DNA-binding domain superfamily/Winged helix DNA-binding domain"/>
    <property type="match status" value="1"/>
</dbReference>
<evidence type="ECO:0000256" key="1">
    <source>
        <dbReference type="ARBA" id="ARBA00023015"/>
    </source>
</evidence>
<feature type="domain" description="HTH deoR-type" evidence="3">
    <location>
        <begin position="2"/>
        <end position="57"/>
    </location>
</feature>
<dbReference type="GO" id="GO:0003700">
    <property type="term" value="F:DNA-binding transcription factor activity"/>
    <property type="evidence" value="ECO:0007669"/>
    <property type="project" value="InterPro"/>
</dbReference>
<proteinExistence type="predicted"/>
<dbReference type="InterPro" id="IPR051534">
    <property type="entry name" value="CBASS_pafABC_assoc_protein"/>
</dbReference>
<dbReference type="PROSITE" id="PS52050">
    <property type="entry name" value="WYL"/>
    <property type="match status" value="1"/>
</dbReference>
<dbReference type="AlphaFoldDB" id="A0A845SLX6"/>
<dbReference type="RefSeq" id="WP_162220316.1">
    <property type="nucleotide sequence ID" value="NZ_JAETUF010000002.1"/>
</dbReference>
<dbReference type="PROSITE" id="PS51000">
    <property type="entry name" value="HTH_DEOR_2"/>
    <property type="match status" value="1"/>
</dbReference>
<dbReference type="SMART" id="SM00420">
    <property type="entry name" value="HTH_DEOR"/>
    <property type="match status" value="1"/>
</dbReference>
<comment type="caution">
    <text evidence="4">The sequence shown here is derived from an EMBL/GenBank/DDBJ whole genome shotgun (WGS) entry which is preliminary data.</text>
</comment>
<dbReference type="Proteomes" id="UP000462501">
    <property type="component" value="Unassembled WGS sequence"/>
</dbReference>
<dbReference type="InterPro" id="IPR028349">
    <property type="entry name" value="PafC-like"/>
</dbReference>
<dbReference type="InterPro" id="IPR001034">
    <property type="entry name" value="DeoR_HTH"/>
</dbReference>
<evidence type="ECO:0000259" key="3">
    <source>
        <dbReference type="PROSITE" id="PS51000"/>
    </source>
</evidence>
<dbReference type="InterPro" id="IPR036388">
    <property type="entry name" value="WH-like_DNA-bd_sf"/>
</dbReference>
<sequence>MKIDRLIAIIMILLERDKIKAEELANMFEVSPRTIYRDLDSINQAGIPIVALSGPGNGVSILKSYKIEKNLFSMNEITALLMALGSIQSNLPSKEITTALAKVKGMVPPEKQEQLNFKANQIKIDFSPWLYSESVLKRIQLIQKAMEQQFLLQFEYKDNKNSDTSRTIEPYCLLLKGEDWYLQGFCLIRQDFRTFKILRMKNITINEQFFELRQFPSEQMKQARFSDNTLVPIKLRVHGDILDKIISRFGEDCLTRENENDYIAQVHMPISELAINYLLGFGTKCECIEPVAMRNKMREIASEVYRMYGGSVGFKNFLMGVSIFRLPHLDCHKVKQMVTVNGGL</sequence>
<keyword evidence="1" id="KW-0805">Transcription regulation</keyword>
<evidence type="ECO:0000313" key="5">
    <source>
        <dbReference type="Proteomes" id="UP000462501"/>
    </source>
</evidence>
<dbReference type="InterPro" id="IPR026881">
    <property type="entry name" value="WYL_dom"/>
</dbReference>
<evidence type="ECO:0000256" key="2">
    <source>
        <dbReference type="ARBA" id="ARBA00023163"/>
    </source>
</evidence>
<dbReference type="Pfam" id="PF13280">
    <property type="entry name" value="WYL"/>
    <property type="match status" value="1"/>
</dbReference>
<dbReference type="EMBL" id="VIQT01000003">
    <property type="protein sequence ID" value="NDO37839.1"/>
    <property type="molecule type" value="Genomic_DNA"/>
</dbReference>
<protein>
    <submittedName>
        <fullName evidence="4">YafY family transcriptional regulator</fullName>
    </submittedName>
</protein>
<keyword evidence="2" id="KW-0804">Transcription</keyword>
<dbReference type="Pfam" id="PF08279">
    <property type="entry name" value="HTH_11"/>
    <property type="match status" value="1"/>
</dbReference>
<gene>
    <name evidence="4" type="ORF">FMM72_01040</name>
</gene>
<organism evidence="4 5">
    <name type="scientific">Anaerotruncus colihominis</name>
    <dbReference type="NCBI Taxonomy" id="169435"/>
    <lineage>
        <taxon>Bacteria</taxon>
        <taxon>Bacillati</taxon>
        <taxon>Bacillota</taxon>
        <taxon>Clostridia</taxon>
        <taxon>Eubacteriales</taxon>
        <taxon>Oscillospiraceae</taxon>
        <taxon>Anaerotruncus</taxon>
    </lineage>
</organism>
<dbReference type="PIRSF" id="PIRSF016838">
    <property type="entry name" value="PafC"/>
    <property type="match status" value="1"/>
</dbReference>
<reference evidence="4 5" key="1">
    <citation type="submission" date="2019-06" db="EMBL/GenBank/DDBJ databases">
        <title>Draft genome sequences of 15 bacterial species constituting the stable defined intestinal microbiota of the GM15 gnotobiotic mouse model.</title>
        <authorList>
            <person name="Elie C."/>
            <person name="Mathieu A."/>
            <person name="Saliou A."/>
            <person name="Darnaud M."/>
            <person name="Leulier F."/>
            <person name="Tamellini A."/>
        </authorList>
    </citation>
    <scope>NUCLEOTIDE SEQUENCE [LARGE SCALE GENOMIC DNA]</scope>
    <source>
        <strain evidence="4 5">JM4-15</strain>
    </source>
</reference>
<dbReference type="Pfam" id="PF25583">
    <property type="entry name" value="WCX"/>
    <property type="match status" value="1"/>
</dbReference>
<dbReference type="InterPro" id="IPR057727">
    <property type="entry name" value="WCX_dom"/>
</dbReference>
<dbReference type="SUPFAM" id="SSF46785">
    <property type="entry name" value="Winged helix' DNA-binding domain"/>
    <property type="match status" value="1"/>
</dbReference>
<dbReference type="PANTHER" id="PTHR34580:SF1">
    <property type="entry name" value="PROTEIN PAFC"/>
    <property type="match status" value="1"/>
</dbReference>
<accession>A0A845SLX6</accession>
<dbReference type="InterPro" id="IPR013196">
    <property type="entry name" value="HTH_11"/>
</dbReference>